<accession>A0A7I4XV17</accession>
<organism evidence="3 4">
    <name type="scientific">Haemonchus contortus</name>
    <name type="common">Barber pole worm</name>
    <dbReference type="NCBI Taxonomy" id="6289"/>
    <lineage>
        <taxon>Eukaryota</taxon>
        <taxon>Metazoa</taxon>
        <taxon>Ecdysozoa</taxon>
        <taxon>Nematoda</taxon>
        <taxon>Chromadorea</taxon>
        <taxon>Rhabditida</taxon>
        <taxon>Rhabditina</taxon>
        <taxon>Rhabditomorpha</taxon>
        <taxon>Strongyloidea</taxon>
        <taxon>Trichostrongylidae</taxon>
        <taxon>Haemonchus</taxon>
    </lineage>
</organism>
<name>A0A7I4XV17_HAECO</name>
<feature type="compositionally biased region" description="Basic and acidic residues" evidence="1">
    <location>
        <begin position="233"/>
        <end position="261"/>
    </location>
</feature>
<keyword evidence="3" id="KW-1185">Reference proteome</keyword>
<feature type="transmembrane region" description="Helical" evidence="2">
    <location>
        <begin position="178"/>
        <end position="197"/>
    </location>
</feature>
<reference evidence="4" key="1">
    <citation type="submission" date="2020-12" db="UniProtKB">
        <authorList>
            <consortium name="WormBaseParasite"/>
        </authorList>
    </citation>
    <scope>IDENTIFICATION</scope>
    <source>
        <strain evidence="4">MHco3</strain>
    </source>
</reference>
<evidence type="ECO:0000313" key="4">
    <source>
        <dbReference type="WBParaSite" id="HCON_00014770-00001"/>
    </source>
</evidence>
<keyword evidence="2" id="KW-0472">Membrane</keyword>
<feature type="region of interest" description="Disordered" evidence="1">
    <location>
        <begin position="204"/>
        <end position="277"/>
    </location>
</feature>
<dbReference type="OrthoDB" id="5911304at2759"/>
<keyword evidence="2" id="KW-1133">Transmembrane helix</keyword>
<sequence>MFGKDKGCKIIICKEKEVSPKCVSQHAPPQFHNVEFHDLEEYEIYHATGECYTGAGAGPRSPWLLVATGTAPIAEITAEEGLNLIISWSISTETGLPLNNSQIKNVEIAQFAKDEHGSYTHGLVVSKSKERQIDTGMSPAYKFDTGCYIFTLNATLRNKMTVFGRSSEICYTWTSPSFVILYTAILIILIAIAVMVFSNRKRKMKMSTTKPPPAKSTTTSKSSTSSTTKSTIIKKDKSLHKMEGKSKTPSETVPKAKETKGSKPPTKANGDAKEGKK</sequence>
<evidence type="ECO:0000256" key="1">
    <source>
        <dbReference type="SAM" id="MobiDB-lite"/>
    </source>
</evidence>
<dbReference type="AlphaFoldDB" id="A0A7I4XV17"/>
<protein>
    <submittedName>
        <fullName evidence="4">Uncharacterized protein</fullName>
    </submittedName>
</protein>
<dbReference type="WBParaSite" id="HCON_00014770-00001">
    <property type="protein sequence ID" value="HCON_00014770-00001"/>
    <property type="gene ID" value="HCON_00014770"/>
</dbReference>
<evidence type="ECO:0000313" key="3">
    <source>
        <dbReference type="Proteomes" id="UP000025227"/>
    </source>
</evidence>
<dbReference type="Proteomes" id="UP000025227">
    <property type="component" value="Unplaced"/>
</dbReference>
<keyword evidence="2" id="KW-0812">Transmembrane</keyword>
<evidence type="ECO:0000256" key="2">
    <source>
        <dbReference type="SAM" id="Phobius"/>
    </source>
</evidence>
<proteinExistence type="predicted"/>
<feature type="compositionally biased region" description="Low complexity" evidence="1">
    <location>
        <begin position="215"/>
        <end position="231"/>
    </location>
</feature>